<dbReference type="SMART" id="SM00345">
    <property type="entry name" value="HTH_GNTR"/>
    <property type="match status" value="1"/>
</dbReference>
<comment type="caution">
    <text evidence="9">The sequence shown here is derived from an EMBL/GenBank/DDBJ whole genome shotgun (WGS) entry which is preliminary data.</text>
</comment>
<organism evidence="9 10">
    <name type="scientific">Paracoccus nototheniae</name>
    <dbReference type="NCBI Taxonomy" id="2489002"/>
    <lineage>
        <taxon>Bacteria</taxon>
        <taxon>Pseudomonadati</taxon>
        <taxon>Pseudomonadota</taxon>
        <taxon>Alphaproteobacteria</taxon>
        <taxon>Rhodobacterales</taxon>
        <taxon>Paracoccaceae</taxon>
        <taxon>Paracoccus</taxon>
    </lineage>
</organism>
<feature type="domain" description="HTH gntR-type" evidence="8">
    <location>
        <begin position="10"/>
        <end position="77"/>
    </location>
</feature>
<dbReference type="Pfam" id="PF07729">
    <property type="entry name" value="FCD"/>
    <property type="match status" value="1"/>
</dbReference>
<dbReference type="SUPFAM" id="SSF46785">
    <property type="entry name" value="Winged helix' DNA-binding domain"/>
    <property type="match status" value="1"/>
</dbReference>
<feature type="region of interest" description="Disordered" evidence="7">
    <location>
        <begin position="251"/>
        <end position="276"/>
    </location>
</feature>
<keyword evidence="1" id="KW-0678">Repressor</keyword>
<dbReference type="Gene3D" id="1.10.10.10">
    <property type="entry name" value="Winged helix-like DNA-binding domain superfamily/Winged helix DNA-binding domain"/>
    <property type="match status" value="1"/>
</dbReference>
<dbReference type="InterPro" id="IPR000524">
    <property type="entry name" value="Tscrpt_reg_HTH_GntR"/>
</dbReference>
<evidence type="ECO:0000256" key="4">
    <source>
        <dbReference type="ARBA" id="ARBA00023163"/>
    </source>
</evidence>
<dbReference type="PANTHER" id="PTHR43537:SF34">
    <property type="entry name" value="PYRUVATE DEHYDROGENASE COMPLEX REPRESSOR"/>
    <property type="match status" value="1"/>
</dbReference>
<dbReference type="RefSeq" id="WP_165571062.1">
    <property type="nucleotide sequence ID" value="NZ_CBCSAJ010000040.1"/>
</dbReference>
<dbReference type="InterPro" id="IPR036390">
    <property type="entry name" value="WH_DNA-bd_sf"/>
</dbReference>
<dbReference type="InterPro" id="IPR008920">
    <property type="entry name" value="TF_FadR/GntR_C"/>
</dbReference>
<name>A0ABW4E546_9RHOB</name>
<evidence type="ECO:0000256" key="1">
    <source>
        <dbReference type="ARBA" id="ARBA00022491"/>
    </source>
</evidence>
<evidence type="ECO:0000256" key="7">
    <source>
        <dbReference type="SAM" id="MobiDB-lite"/>
    </source>
</evidence>
<dbReference type="SUPFAM" id="SSF48008">
    <property type="entry name" value="GntR ligand-binding domain-like"/>
    <property type="match status" value="1"/>
</dbReference>
<evidence type="ECO:0000256" key="3">
    <source>
        <dbReference type="ARBA" id="ARBA00023125"/>
    </source>
</evidence>
<keyword evidence="2" id="KW-0805">Transcription regulation</keyword>
<dbReference type="PANTHER" id="PTHR43537">
    <property type="entry name" value="TRANSCRIPTIONAL REGULATOR, GNTR FAMILY"/>
    <property type="match status" value="1"/>
</dbReference>
<reference evidence="10" key="1">
    <citation type="journal article" date="2019" name="Int. J. Syst. Evol. Microbiol.">
        <title>The Global Catalogue of Microorganisms (GCM) 10K type strain sequencing project: providing services to taxonomists for standard genome sequencing and annotation.</title>
        <authorList>
            <consortium name="The Broad Institute Genomics Platform"/>
            <consortium name="The Broad Institute Genome Sequencing Center for Infectious Disease"/>
            <person name="Wu L."/>
            <person name="Ma J."/>
        </authorList>
    </citation>
    <scope>NUCLEOTIDE SEQUENCE [LARGE SCALE GENOMIC DNA]</scope>
    <source>
        <strain evidence="10">CCM 8875</strain>
    </source>
</reference>
<dbReference type="Pfam" id="PF00392">
    <property type="entry name" value="GntR"/>
    <property type="match status" value="1"/>
</dbReference>
<gene>
    <name evidence="9" type="ORF">ACFQ5P_20145</name>
</gene>
<keyword evidence="4" id="KW-0804">Transcription</keyword>
<evidence type="ECO:0000259" key="8">
    <source>
        <dbReference type="PROSITE" id="PS50949"/>
    </source>
</evidence>
<protein>
    <recommendedName>
        <fullName evidence="6">Pyruvate dehydrogenase complex repressor</fullName>
    </recommendedName>
</protein>
<dbReference type="CDD" id="cd07377">
    <property type="entry name" value="WHTH_GntR"/>
    <property type="match status" value="1"/>
</dbReference>
<evidence type="ECO:0000256" key="5">
    <source>
        <dbReference type="ARBA" id="ARBA00037357"/>
    </source>
</evidence>
<sequence>MSDPRPNRPEKAADGAMTRIEDLILEGSLRPGEMLLAERELALRLNVSRPTLRNALKTLEDRGLLVKDGRGMKVAQIGAQSITDPLIALLAQRSDVADDYLEFRDIVESSAAAMAAERANKPEIARIRDCIARIEGAHDRNDSVEEADADAELHLAIYEASHNLVILQIMRALSGNLRTDVLHNRQRLFTLPLVRDLLRDQHLAIANAILEKRADDARAAAHAHLSYLRRATKEIREAEAKLDISSRRLDRGGLTALKGPNRGGSPENSPGRTTTK</sequence>
<proteinExistence type="predicted"/>
<keyword evidence="3" id="KW-0238">DNA-binding</keyword>
<dbReference type="PRINTS" id="PR00035">
    <property type="entry name" value="HTHGNTR"/>
</dbReference>
<evidence type="ECO:0000313" key="9">
    <source>
        <dbReference type="EMBL" id="MFD1483606.1"/>
    </source>
</evidence>
<evidence type="ECO:0000256" key="2">
    <source>
        <dbReference type="ARBA" id="ARBA00023015"/>
    </source>
</evidence>
<dbReference type="SMART" id="SM00895">
    <property type="entry name" value="FCD"/>
    <property type="match status" value="1"/>
</dbReference>
<dbReference type="Gene3D" id="1.20.120.530">
    <property type="entry name" value="GntR ligand-binding domain-like"/>
    <property type="match status" value="1"/>
</dbReference>
<comment type="function">
    <text evidence="5">Transcriptional repressor for the pyruvate dehydrogenase complex genes aceEF and lpd.</text>
</comment>
<evidence type="ECO:0000256" key="6">
    <source>
        <dbReference type="ARBA" id="ARBA00039592"/>
    </source>
</evidence>
<dbReference type="InterPro" id="IPR036388">
    <property type="entry name" value="WH-like_DNA-bd_sf"/>
</dbReference>
<accession>A0ABW4E546</accession>
<dbReference type="PROSITE" id="PS50949">
    <property type="entry name" value="HTH_GNTR"/>
    <property type="match status" value="1"/>
</dbReference>
<feature type="compositionally biased region" description="Polar residues" evidence="7">
    <location>
        <begin position="266"/>
        <end position="276"/>
    </location>
</feature>
<dbReference type="Proteomes" id="UP001597302">
    <property type="component" value="Unassembled WGS sequence"/>
</dbReference>
<keyword evidence="10" id="KW-1185">Reference proteome</keyword>
<dbReference type="InterPro" id="IPR011711">
    <property type="entry name" value="GntR_C"/>
</dbReference>
<dbReference type="EMBL" id="JBHTOQ010000090">
    <property type="protein sequence ID" value="MFD1483606.1"/>
    <property type="molecule type" value="Genomic_DNA"/>
</dbReference>
<evidence type="ECO:0000313" key="10">
    <source>
        <dbReference type="Proteomes" id="UP001597302"/>
    </source>
</evidence>